<dbReference type="Proteomes" id="UP000618754">
    <property type="component" value="Unassembled WGS sequence"/>
</dbReference>
<reference evidence="2 3" key="1">
    <citation type="submission" date="2020-09" db="EMBL/GenBank/DDBJ databases">
        <title>Novel species of Mucilaginibacter isolated from a glacier on the Tibetan Plateau.</title>
        <authorList>
            <person name="Liu Q."/>
            <person name="Xin Y.-H."/>
        </authorList>
    </citation>
    <scope>NUCLEOTIDE SEQUENCE [LARGE SCALE GENOMIC DNA]</scope>
    <source>
        <strain evidence="2 3">CGMCC 1.13878</strain>
    </source>
</reference>
<gene>
    <name evidence="2" type="ORF">IDJ75_08330</name>
</gene>
<dbReference type="EMBL" id="JACWMW010000002">
    <property type="protein sequence ID" value="MBD1385282.1"/>
    <property type="molecule type" value="Genomic_DNA"/>
</dbReference>
<feature type="signal peptide" evidence="1">
    <location>
        <begin position="1"/>
        <end position="22"/>
    </location>
</feature>
<evidence type="ECO:0000256" key="1">
    <source>
        <dbReference type="SAM" id="SignalP"/>
    </source>
</evidence>
<sequence length="157" mass="16338">MKTLKRNLFVKSLLLLMVVAFLGSCKKDDSGNDDIGAGATGTFTIMGTKFSGPCQSIPATSGVSGNIDVIIASSTGASFTVYNMPTGSSGTSNVVNFDDNTGFSSKLYAVCVPNSNTVYSSTGGTVTKKSSTSYEFSVNMIDLLTDERVTITGSGKY</sequence>
<comment type="caution">
    <text evidence="2">The sequence shown here is derived from an EMBL/GenBank/DDBJ whole genome shotgun (WGS) entry which is preliminary data.</text>
</comment>
<keyword evidence="3" id="KW-1185">Reference proteome</keyword>
<dbReference type="RefSeq" id="WP_191175165.1">
    <property type="nucleotide sequence ID" value="NZ_JACWMW010000002.1"/>
</dbReference>
<feature type="chain" id="PRO_5045596857" description="Lipocalin-like domain-containing protein" evidence="1">
    <location>
        <begin position="23"/>
        <end position="157"/>
    </location>
</feature>
<name>A0ABR7X3W7_9SPHI</name>
<evidence type="ECO:0008006" key="4">
    <source>
        <dbReference type="Google" id="ProtNLM"/>
    </source>
</evidence>
<protein>
    <recommendedName>
        <fullName evidence="4">Lipocalin-like domain-containing protein</fullName>
    </recommendedName>
</protein>
<keyword evidence="1" id="KW-0732">Signal</keyword>
<dbReference type="PROSITE" id="PS51257">
    <property type="entry name" value="PROKAR_LIPOPROTEIN"/>
    <property type="match status" value="1"/>
</dbReference>
<accession>A0ABR7X3W7</accession>
<proteinExistence type="predicted"/>
<evidence type="ECO:0000313" key="2">
    <source>
        <dbReference type="EMBL" id="MBD1385282.1"/>
    </source>
</evidence>
<evidence type="ECO:0000313" key="3">
    <source>
        <dbReference type="Proteomes" id="UP000618754"/>
    </source>
</evidence>
<organism evidence="2 3">
    <name type="scientific">Mucilaginibacter rigui</name>
    <dbReference type="NCBI Taxonomy" id="534635"/>
    <lineage>
        <taxon>Bacteria</taxon>
        <taxon>Pseudomonadati</taxon>
        <taxon>Bacteroidota</taxon>
        <taxon>Sphingobacteriia</taxon>
        <taxon>Sphingobacteriales</taxon>
        <taxon>Sphingobacteriaceae</taxon>
        <taxon>Mucilaginibacter</taxon>
    </lineage>
</organism>